<evidence type="ECO:0000313" key="2">
    <source>
        <dbReference type="EMBL" id="MCW3487265.1"/>
    </source>
</evidence>
<proteinExistence type="predicted"/>
<keyword evidence="3" id="KW-1185">Reference proteome</keyword>
<dbReference type="Proteomes" id="UP001207742">
    <property type="component" value="Unassembled WGS sequence"/>
</dbReference>
<dbReference type="RefSeq" id="WP_264734075.1">
    <property type="nucleotide sequence ID" value="NZ_JAPDNR010000001.1"/>
</dbReference>
<accession>A0ABT3ITM0</accession>
<keyword evidence="1" id="KW-0472">Membrane</keyword>
<dbReference type="EMBL" id="JAPDNS010000002">
    <property type="protein sequence ID" value="MCW3487265.1"/>
    <property type="molecule type" value="Genomic_DNA"/>
</dbReference>
<keyword evidence="1" id="KW-1133">Transmembrane helix</keyword>
<protein>
    <submittedName>
        <fullName evidence="2">Uncharacterized protein</fullName>
    </submittedName>
</protein>
<keyword evidence="1" id="KW-0812">Transmembrane</keyword>
<feature type="transmembrane region" description="Helical" evidence="1">
    <location>
        <begin position="38"/>
        <end position="59"/>
    </location>
</feature>
<sequence length="114" mass="12671">MLLFNTILLLHFLAFMGYLGTLVILWPHKTTAIRDKKGLILGMIILFTGLLLVALKYPVINYYKVVPKTIIFLGIVGINILYDGKPYTKKVYYTLLGLTLLAAGIAVVRTGVTV</sequence>
<reference evidence="2 3" key="1">
    <citation type="submission" date="2022-10" db="EMBL/GenBank/DDBJ databases">
        <title>Chitinophaga nivalis PC15 sp. nov., isolated from Pyeongchang county, South Korea.</title>
        <authorList>
            <person name="Trinh H.N."/>
        </authorList>
    </citation>
    <scope>NUCLEOTIDE SEQUENCE [LARGE SCALE GENOMIC DNA]</scope>
    <source>
        <strain evidence="2 3">PC14</strain>
    </source>
</reference>
<organism evidence="2 3">
    <name type="scientific">Chitinophaga nivalis</name>
    <dbReference type="NCBI Taxonomy" id="2991709"/>
    <lineage>
        <taxon>Bacteria</taxon>
        <taxon>Pseudomonadati</taxon>
        <taxon>Bacteroidota</taxon>
        <taxon>Chitinophagia</taxon>
        <taxon>Chitinophagales</taxon>
        <taxon>Chitinophagaceae</taxon>
        <taxon>Chitinophaga</taxon>
    </lineage>
</organism>
<feature type="transmembrane region" description="Helical" evidence="1">
    <location>
        <begin position="65"/>
        <end position="82"/>
    </location>
</feature>
<feature type="transmembrane region" description="Helical" evidence="1">
    <location>
        <begin position="91"/>
        <end position="112"/>
    </location>
</feature>
<evidence type="ECO:0000256" key="1">
    <source>
        <dbReference type="SAM" id="Phobius"/>
    </source>
</evidence>
<feature type="transmembrane region" description="Helical" evidence="1">
    <location>
        <begin position="6"/>
        <end position="26"/>
    </location>
</feature>
<gene>
    <name evidence="2" type="ORF">OL497_25430</name>
</gene>
<comment type="caution">
    <text evidence="2">The sequence shown here is derived from an EMBL/GenBank/DDBJ whole genome shotgun (WGS) entry which is preliminary data.</text>
</comment>
<name>A0ABT3ITM0_9BACT</name>
<evidence type="ECO:0000313" key="3">
    <source>
        <dbReference type="Proteomes" id="UP001207742"/>
    </source>
</evidence>